<sequence length="136" mass="16191">MALLSWNDNYSIGIKKIDNEHKVLIGMINKAYDSIEKMEEQKVLLELISEMRQYAMDHFSTEEMFMKHYTYPETENHRKQHNHFMIYVASADNMMDADNNALDPYKVFKYLADWLKNHILVTDKQFGSFLMDKGVR</sequence>
<dbReference type="NCBIfam" id="TIGR02481">
    <property type="entry name" value="hemeryth_dom"/>
    <property type="match status" value="1"/>
</dbReference>
<comment type="similarity">
    <text evidence="1">Belongs to the hemerythrin family.</text>
</comment>
<dbReference type="Pfam" id="PF01814">
    <property type="entry name" value="Hemerythrin"/>
    <property type="match status" value="1"/>
</dbReference>
<dbReference type="NCBIfam" id="NF033749">
    <property type="entry name" value="bact_hemeryth"/>
    <property type="match status" value="1"/>
</dbReference>
<dbReference type="InterPro" id="IPR012827">
    <property type="entry name" value="Hemerythrin_metal-bd"/>
</dbReference>
<dbReference type="SUPFAM" id="SSF47188">
    <property type="entry name" value="Hemerythrin-like"/>
    <property type="match status" value="1"/>
</dbReference>
<organism evidence="6 7">
    <name type="scientific">Maridesulfovibrio ferrireducens</name>
    <dbReference type="NCBI Taxonomy" id="246191"/>
    <lineage>
        <taxon>Bacteria</taxon>
        <taxon>Pseudomonadati</taxon>
        <taxon>Thermodesulfobacteriota</taxon>
        <taxon>Desulfovibrionia</taxon>
        <taxon>Desulfovibrionales</taxon>
        <taxon>Desulfovibrionaceae</taxon>
        <taxon>Maridesulfovibrio</taxon>
    </lineage>
</organism>
<proteinExistence type="inferred from homology"/>
<reference evidence="7" key="1">
    <citation type="submission" date="2016-10" db="EMBL/GenBank/DDBJ databases">
        <authorList>
            <person name="Varghese N."/>
            <person name="Submissions S."/>
        </authorList>
    </citation>
    <scope>NUCLEOTIDE SEQUENCE [LARGE SCALE GENOMIC DNA]</scope>
    <source>
        <strain evidence="7">DSM 16995</strain>
    </source>
</reference>
<dbReference type="PANTHER" id="PTHR37164">
    <property type="entry name" value="BACTERIOHEMERYTHRIN"/>
    <property type="match status" value="1"/>
</dbReference>
<dbReference type="InterPro" id="IPR016131">
    <property type="entry name" value="Haemerythrin_Fe_BS"/>
</dbReference>
<evidence type="ECO:0000313" key="7">
    <source>
        <dbReference type="Proteomes" id="UP000199053"/>
    </source>
</evidence>
<dbReference type="OrthoDB" id="9774644at2"/>
<keyword evidence="2" id="KW-0561">Oxygen transport</keyword>
<dbReference type="GO" id="GO:0005344">
    <property type="term" value="F:oxygen carrier activity"/>
    <property type="evidence" value="ECO:0007669"/>
    <property type="project" value="UniProtKB-KW"/>
</dbReference>
<dbReference type="InterPro" id="IPR050669">
    <property type="entry name" value="Hemerythrin"/>
</dbReference>
<name>A0A1G9E8T0_9BACT</name>
<keyword evidence="2" id="KW-0813">Transport</keyword>
<dbReference type="RefSeq" id="WP_092158899.1">
    <property type="nucleotide sequence ID" value="NZ_FNGA01000002.1"/>
</dbReference>
<evidence type="ECO:0000256" key="1">
    <source>
        <dbReference type="ARBA" id="ARBA00010587"/>
    </source>
</evidence>
<dbReference type="Proteomes" id="UP000199053">
    <property type="component" value="Unassembled WGS sequence"/>
</dbReference>
<keyword evidence="3" id="KW-0479">Metal-binding</keyword>
<evidence type="ECO:0000313" key="6">
    <source>
        <dbReference type="EMBL" id="SDK72553.1"/>
    </source>
</evidence>
<dbReference type="EMBL" id="FNGA01000002">
    <property type="protein sequence ID" value="SDK72553.1"/>
    <property type="molecule type" value="Genomic_DNA"/>
</dbReference>
<dbReference type="InterPro" id="IPR012312">
    <property type="entry name" value="Hemerythrin-like"/>
</dbReference>
<evidence type="ECO:0000256" key="2">
    <source>
        <dbReference type="ARBA" id="ARBA00022621"/>
    </source>
</evidence>
<dbReference type="GO" id="GO:0046872">
    <property type="term" value="F:metal ion binding"/>
    <property type="evidence" value="ECO:0007669"/>
    <property type="project" value="UniProtKB-KW"/>
</dbReference>
<dbReference type="CDD" id="cd12107">
    <property type="entry name" value="Hemerythrin"/>
    <property type="match status" value="1"/>
</dbReference>
<evidence type="ECO:0000256" key="3">
    <source>
        <dbReference type="ARBA" id="ARBA00022723"/>
    </source>
</evidence>
<evidence type="ECO:0000259" key="5">
    <source>
        <dbReference type="Pfam" id="PF01814"/>
    </source>
</evidence>
<evidence type="ECO:0000256" key="4">
    <source>
        <dbReference type="ARBA" id="ARBA00023004"/>
    </source>
</evidence>
<dbReference type="Gene3D" id="1.20.120.50">
    <property type="entry name" value="Hemerythrin-like"/>
    <property type="match status" value="1"/>
</dbReference>
<gene>
    <name evidence="6" type="ORF">SAMN05660337_1002</name>
</gene>
<feature type="domain" description="Hemerythrin-like" evidence="5">
    <location>
        <begin position="13"/>
        <end position="126"/>
    </location>
</feature>
<accession>A0A1G9E8T0</accession>
<protein>
    <submittedName>
        <fullName evidence="6">Hemerythrin</fullName>
    </submittedName>
</protein>
<dbReference type="STRING" id="246191.SAMN05660337_1002"/>
<dbReference type="PROSITE" id="PS00550">
    <property type="entry name" value="HEMERYTHRINS"/>
    <property type="match status" value="1"/>
</dbReference>
<dbReference type="PANTHER" id="PTHR37164:SF1">
    <property type="entry name" value="BACTERIOHEMERYTHRIN"/>
    <property type="match status" value="1"/>
</dbReference>
<keyword evidence="4" id="KW-0408">Iron</keyword>
<keyword evidence="7" id="KW-1185">Reference proteome</keyword>
<dbReference type="AlphaFoldDB" id="A0A1G9E8T0"/>
<dbReference type="InterPro" id="IPR035938">
    <property type="entry name" value="Hemerythrin-like_sf"/>
</dbReference>